<evidence type="ECO:0000313" key="1">
    <source>
        <dbReference type="EMBL" id="ALL64890.1"/>
    </source>
</evidence>
<dbReference type="Proteomes" id="UP000019146">
    <property type="component" value="Chromosome 1"/>
</dbReference>
<evidence type="ECO:0000313" key="2">
    <source>
        <dbReference type="Proteomes" id="UP000019146"/>
    </source>
</evidence>
<reference evidence="1 2" key="1">
    <citation type="journal article" date="2014" name="Genome Announc.">
        <title>Draft Genome Sequence of the Haloacid-Degrading Burkholderia caribensis Strain MBA4.</title>
        <authorList>
            <person name="Pan Y."/>
            <person name="Kong K.F."/>
            <person name="Tsang J.S."/>
        </authorList>
    </citation>
    <scope>NUCLEOTIDE SEQUENCE [LARGE SCALE GENOMIC DNA]</scope>
    <source>
        <strain evidence="1 2">MBA4</strain>
    </source>
</reference>
<dbReference type="EMBL" id="CP012746">
    <property type="protein sequence ID" value="ALL64890.1"/>
    <property type="molecule type" value="Genomic_DNA"/>
</dbReference>
<protein>
    <submittedName>
        <fullName evidence="1">Uncharacterized protein</fullName>
    </submittedName>
</protein>
<gene>
    <name evidence="1" type="ORF">K788_0002394</name>
</gene>
<sequence>MNGGCEGAPRQPSRIDRIVMRFAARVATSQIFPFCMNARSPGSRFESIG</sequence>
<dbReference type="AlphaFoldDB" id="A0A0P0R967"/>
<name>A0A0P0R967_9BURK</name>
<accession>A0A0P0R967</accession>
<proteinExistence type="predicted"/>
<organism evidence="1 2">
    <name type="scientific">Paraburkholderia caribensis MBA4</name>
    <dbReference type="NCBI Taxonomy" id="1323664"/>
    <lineage>
        <taxon>Bacteria</taxon>
        <taxon>Pseudomonadati</taxon>
        <taxon>Pseudomonadota</taxon>
        <taxon>Betaproteobacteria</taxon>
        <taxon>Burkholderiales</taxon>
        <taxon>Burkholderiaceae</taxon>
        <taxon>Paraburkholderia</taxon>
    </lineage>
</organism>
<dbReference type="KEGG" id="bcai:K788_0002394"/>